<proteinExistence type="predicted"/>
<dbReference type="InterPro" id="IPR044611">
    <property type="entry name" value="E3A/B/C-like"/>
</dbReference>
<evidence type="ECO:0000256" key="3">
    <source>
        <dbReference type="ARBA" id="ARBA00012485"/>
    </source>
</evidence>
<dbReference type="SUPFAM" id="SSF56204">
    <property type="entry name" value="Hect, E3 ligase catalytic domain"/>
    <property type="match status" value="1"/>
</dbReference>
<evidence type="ECO:0000256" key="4">
    <source>
        <dbReference type="ARBA" id="ARBA00022490"/>
    </source>
</evidence>
<dbReference type="Gene3D" id="3.30.2410.10">
    <property type="entry name" value="Hect, E3 ligase catalytic domain"/>
    <property type="match status" value="1"/>
</dbReference>
<dbReference type="GO" id="GO:0061630">
    <property type="term" value="F:ubiquitin protein ligase activity"/>
    <property type="evidence" value="ECO:0007669"/>
    <property type="project" value="UniProtKB-EC"/>
</dbReference>
<dbReference type="Gene3D" id="3.90.1750.10">
    <property type="entry name" value="Hect, E3 ligase catalytic domains"/>
    <property type="match status" value="1"/>
</dbReference>
<dbReference type="FunFam" id="3.30.2160.10:FF:000004">
    <property type="entry name" value="probable E3 ubiquitin-protein ligase HERC4 isoform X1"/>
    <property type="match status" value="1"/>
</dbReference>
<evidence type="ECO:0000259" key="8">
    <source>
        <dbReference type="PROSITE" id="PS50237"/>
    </source>
</evidence>
<evidence type="ECO:0000256" key="2">
    <source>
        <dbReference type="ARBA" id="ARBA00004496"/>
    </source>
</evidence>
<comment type="caution">
    <text evidence="9">The sequence shown here is derived from an EMBL/GenBank/DDBJ whole genome shotgun (WGS) entry which is preliminary data.</text>
</comment>
<organism evidence="9 10">
    <name type="scientific">Engystomops pustulosus</name>
    <name type="common">Tungara frog</name>
    <name type="synonym">Physalaemus pustulosus</name>
    <dbReference type="NCBI Taxonomy" id="76066"/>
    <lineage>
        <taxon>Eukaryota</taxon>
        <taxon>Metazoa</taxon>
        <taxon>Chordata</taxon>
        <taxon>Craniata</taxon>
        <taxon>Vertebrata</taxon>
        <taxon>Euteleostomi</taxon>
        <taxon>Amphibia</taxon>
        <taxon>Batrachia</taxon>
        <taxon>Anura</taxon>
        <taxon>Neobatrachia</taxon>
        <taxon>Hyloidea</taxon>
        <taxon>Leptodactylidae</taxon>
        <taxon>Leiuperinae</taxon>
        <taxon>Engystomops</taxon>
    </lineage>
</organism>
<dbReference type="GO" id="GO:0000209">
    <property type="term" value="P:protein polyubiquitination"/>
    <property type="evidence" value="ECO:0007669"/>
    <property type="project" value="InterPro"/>
</dbReference>
<gene>
    <name evidence="9" type="ORF">GDO81_000769</name>
</gene>
<dbReference type="EMBL" id="WNYA01000001">
    <property type="protein sequence ID" value="KAG8593239.1"/>
    <property type="molecule type" value="Genomic_DNA"/>
</dbReference>
<dbReference type="EC" id="2.3.2.26" evidence="3"/>
<dbReference type="PROSITE" id="PS50237">
    <property type="entry name" value="HECT"/>
    <property type="match status" value="1"/>
</dbReference>
<dbReference type="Gene3D" id="3.30.2160.10">
    <property type="entry name" value="Hect, E3 ligase catalytic domain"/>
    <property type="match status" value="1"/>
</dbReference>
<protein>
    <recommendedName>
        <fullName evidence="3">HECT-type E3 ubiquitin transferase</fullName>
        <ecNumber evidence="3">2.3.2.26</ecNumber>
    </recommendedName>
</protein>
<comment type="subcellular location">
    <subcellularLocation>
        <location evidence="2">Cytoplasm</location>
    </subcellularLocation>
</comment>
<evidence type="ECO:0000313" key="10">
    <source>
        <dbReference type="Proteomes" id="UP000824782"/>
    </source>
</evidence>
<dbReference type="PANTHER" id="PTHR45700">
    <property type="entry name" value="UBIQUITIN-PROTEIN LIGASE E3C"/>
    <property type="match status" value="1"/>
</dbReference>
<reference evidence="9" key="1">
    <citation type="thesis" date="2020" institute="ProQuest LLC" country="789 East Eisenhower Parkway, Ann Arbor, MI, USA">
        <title>Comparative Genomics and Chromosome Evolution.</title>
        <authorList>
            <person name="Mudd A.B."/>
        </authorList>
    </citation>
    <scope>NUCLEOTIDE SEQUENCE</scope>
    <source>
        <strain evidence="9">237g6f4</strain>
        <tissue evidence="9">Blood</tissue>
    </source>
</reference>
<evidence type="ECO:0000256" key="5">
    <source>
        <dbReference type="ARBA" id="ARBA00022679"/>
    </source>
</evidence>
<keyword evidence="5" id="KW-0808">Transferase</keyword>
<evidence type="ECO:0000256" key="6">
    <source>
        <dbReference type="ARBA" id="ARBA00022786"/>
    </source>
</evidence>
<dbReference type="PANTHER" id="PTHR45700:SF8">
    <property type="entry name" value="HECT-TYPE E3 UBIQUITIN TRANSFERASE"/>
    <property type="match status" value="1"/>
</dbReference>
<sequence length="547" mass="63159">MRIYIILPEFPLLQDSKYYITLTLPLAMAILRLDTNPSKVLDNWWSQVCPEYFFRLIDLYKGAVVYLLNGRKTLLIPVLFTSYITAALRLLEKMHKVNVKVQHVDHDKFYIPEISSLVDIQEDYLMWFLNQAGLKVRPSIMQDSVTICSYPFVFDAQAKTKMLQTDAELQMQVAINGANLQNVFMLLSLEPMLAKNPYLVLHVRRTSLVADALRELSIHSDIDLKKPLKVIFDGEEAVDDGGVTKEFFLLLLKELLNPIYGMFTVYPDSNLLWFSDICFVEHNWFHLIGIMCGLAIYNFTVVDLHFPLVLYKKLLNVPATLEDLKELSPTEGRSLQELLDYPAEDVEETFCLNFAILRESYGLMEMKPLVPGGDKITVNRDNRKEFVDSYVNYVFNQSIQEWYEAFSTGFLKVCGGKILELFQPSELRAMVVGSSNYNWQELEESAVYKGEYTTAHPTVRMFWETFHEFPLEKKKRFLLFLTGSDRIPIYGMSSLHIIIQSISSGEDHLPVAHTCYNLLDLPKYSSKEILRKKLTQAIDHYEGFSLV</sequence>
<dbReference type="AlphaFoldDB" id="A0AAV7D758"/>
<keyword evidence="4" id="KW-0963">Cytoplasm</keyword>
<evidence type="ECO:0000256" key="1">
    <source>
        <dbReference type="ARBA" id="ARBA00000885"/>
    </source>
</evidence>
<dbReference type="FunFam" id="3.30.2410.10:FF:000003">
    <property type="entry name" value="probable E3 ubiquitin-protein ligase HERC4 isoform X1"/>
    <property type="match status" value="1"/>
</dbReference>
<dbReference type="SMART" id="SM00119">
    <property type="entry name" value="HECTc"/>
    <property type="match status" value="1"/>
</dbReference>
<evidence type="ECO:0000256" key="7">
    <source>
        <dbReference type="PROSITE-ProRule" id="PRU00104"/>
    </source>
</evidence>
<feature type="domain" description="HECT" evidence="8">
    <location>
        <begin position="220"/>
        <end position="547"/>
    </location>
</feature>
<dbReference type="Pfam" id="PF00632">
    <property type="entry name" value="HECT"/>
    <property type="match status" value="1"/>
</dbReference>
<dbReference type="InterPro" id="IPR035983">
    <property type="entry name" value="Hect_E3_ubiquitin_ligase"/>
</dbReference>
<name>A0AAV7D758_ENGPU</name>
<feature type="active site" description="Glycyl thioester intermediate" evidence="7">
    <location>
        <position position="515"/>
    </location>
</feature>
<accession>A0AAV7D758</accession>
<dbReference type="GO" id="GO:0005737">
    <property type="term" value="C:cytoplasm"/>
    <property type="evidence" value="ECO:0007669"/>
    <property type="project" value="UniProtKB-SubCell"/>
</dbReference>
<dbReference type="InterPro" id="IPR000569">
    <property type="entry name" value="HECT_dom"/>
</dbReference>
<dbReference type="Proteomes" id="UP000824782">
    <property type="component" value="Unassembled WGS sequence"/>
</dbReference>
<evidence type="ECO:0000313" key="9">
    <source>
        <dbReference type="EMBL" id="KAG8593239.1"/>
    </source>
</evidence>
<comment type="catalytic activity">
    <reaction evidence="1">
        <text>S-ubiquitinyl-[E2 ubiquitin-conjugating enzyme]-L-cysteine + [acceptor protein]-L-lysine = [E2 ubiquitin-conjugating enzyme]-L-cysteine + N(6)-ubiquitinyl-[acceptor protein]-L-lysine.</text>
        <dbReference type="EC" id="2.3.2.26"/>
    </reaction>
</comment>
<dbReference type="CDD" id="cd00078">
    <property type="entry name" value="HECTc"/>
    <property type="match status" value="1"/>
</dbReference>
<keyword evidence="10" id="KW-1185">Reference proteome</keyword>
<keyword evidence="6 7" id="KW-0833">Ubl conjugation pathway</keyword>